<evidence type="ECO:0008006" key="3">
    <source>
        <dbReference type="Google" id="ProtNLM"/>
    </source>
</evidence>
<organism evidence="1 2">
    <name type="scientific">Clathrus columnatus</name>
    <dbReference type="NCBI Taxonomy" id="1419009"/>
    <lineage>
        <taxon>Eukaryota</taxon>
        <taxon>Fungi</taxon>
        <taxon>Dikarya</taxon>
        <taxon>Basidiomycota</taxon>
        <taxon>Agaricomycotina</taxon>
        <taxon>Agaricomycetes</taxon>
        <taxon>Phallomycetidae</taxon>
        <taxon>Phallales</taxon>
        <taxon>Clathraceae</taxon>
        <taxon>Clathrus</taxon>
    </lineage>
</organism>
<dbReference type="Proteomes" id="UP001050691">
    <property type="component" value="Unassembled WGS sequence"/>
</dbReference>
<protein>
    <recommendedName>
        <fullName evidence="3">G domain-containing protein</fullName>
    </recommendedName>
</protein>
<accession>A0AAV5AGF4</accession>
<keyword evidence="2" id="KW-1185">Reference proteome</keyword>
<comment type="caution">
    <text evidence="1">The sequence shown here is derived from an EMBL/GenBank/DDBJ whole genome shotgun (WGS) entry which is preliminary data.</text>
</comment>
<proteinExistence type="predicted"/>
<sequence>MSAAQIMGQKHQYTINFFWDGHRRNPRFIFHDSPGFETGDETQLQQVQEFIRKRANSRRVDEQLHAIWFCLVTNASRPLLDLERKFFNEERPTHVPVIAIFTKFDDLISQIYDPELGWQENRRIAEQVLDTRFKNPLSDFKYPPNAFLTMEGEVFME</sequence>
<evidence type="ECO:0000313" key="2">
    <source>
        <dbReference type="Proteomes" id="UP001050691"/>
    </source>
</evidence>
<dbReference type="AlphaFoldDB" id="A0AAV5AGF4"/>
<name>A0AAV5AGF4_9AGAM</name>
<dbReference type="EMBL" id="BPWL01000006">
    <property type="protein sequence ID" value="GJJ11571.1"/>
    <property type="molecule type" value="Genomic_DNA"/>
</dbReference>
<reference evidence="1" key="1">
    <citation type="submission" date="2021-10" db="EMBL/GenBank/DDBJ databases">
        <title>De novo Genome Assembly of Clathrus columnatus (Basidiomycota, Fungi) Using Illumina and Nanopore Sequence Data.</title>
        <authorList>
            <person name="Ogiso-Tanaka E."/>
            <person name="Itagaki H."/>
            <person name="Hosoya T."/>
            <person name="Hosaka K."/>
        </authorList>
    </citation>
    <scope>NUCLEOTIDE SEQUENCE</scope>
    <source>
        <strain evidence="1">MO-923</strain>
    </source>
</reference>
<dbReference type="Gene3D" id="3.40.50.300">
    <property type="entry name" value="P-loop containing nucleotide triphosphate hydrolases"/>
    <property type="match status" value="1"/>
</dbReference>
<dbReference type="SUPFAM" id="SSF52540">
    <property type="entry name" value="P-loop containing nucleoside triphosphate hydrolases"/>
    <property type="match status" value="1"/>
</dbReference>
<dbReference type="InterPro" id="IPR027417">
    <property type="entry name" value="P-loop_NTPase"/>
</dbReference>
<evidence type="ECO:0000313" key="1">
    <source>
        <dbReference type="EMBL" id="GJJ11571.1"/>
    </source>
</evidence>
<gene>
    <name evidence="1" type="ORF">Clacol_005806</name>
</gene>